<dbReference type="InterPro" id="IPR036249">
    <property type="entry name" value="Thioredoxin-like_sf"/>
</dbReference>
<sequence>MKQIYILKYFVLITFVFCIISCKKGSNNEIKPLRSVIEKTIGKKLVLPDNIKIYAPFSNYIADSSNIWNSEYRIYSRIDASCGTCIGNIKMWSKLIPEFQKYKVPIILIFHSDDRFELIKYFCESGQIEEFSFPFFFDSENKYAEMNEFMKINKNFETVLTDTNNTILLTGNPTTSTDIMNLYIKEVSK</sequence>
<evidence type="ECO:0000313" key="2">
    <source>
        <dbReference type="Proteomes" id="UP000663935"/>
    </source>
</evidence>
<accession>A0ABX7SZW9</accession>
<dbReference type="Gene3D" id="3.40.30.10">
    <property type="entry name" value="Glutaredoxin"/>
    <property type="match status" value="1"/>
</dbReference>
<protein>
    <recommendedName>
        <fullName evidence="3">Thioredoxin domain-containing protein</fullName>
    </recommendedName>
</protein>
<proteinExistence type="predicted"/>
<dbReference type="Proteomes" id="UP000663935">
    <property type="component" value="Chromosome"/>
</dbReference>
<dbReference type="SUPFAM" id="SSF52833">
    <property type="entry name" value="Thioredoxin-like"/>
    <property type="match status" value="1"/>
</dbReference>
<name>A0ABX7SZW9_9FLAO</name>
<dbReference type="RefSeq" id="WP_207972680.1">
    <property type="nucleotide sequence ID" value="NZ_CP071795.1"/>
</dbReference>
<evidence type="ECO:0008006" key="3">
    <source>
        <dbReference type="Google" id="ProtNLM"/>
    </source>
</evidence>
<gene>
    <name evidence="1" type="ORF">JL193_04490</name>
</gene>
<keyword evidence="2" id="KW-1185">Reference proteome</keyword>
<evidence type="ECO:0000313" key="1">
    <source>
        <dbReference type="EMBL" id="QTD38551.1"/>
    </source>
</evidence>
<reference evidence="1 2" key="1">
    <citation type="submission" date="2021-03" db="EMBL/GenBank/DDBJ databases">
        <title>Complete genome of Polaribacter_sp.G4M1.</title>
        <authorList>
            <person name="Jeong S.W."/>
            <person name="Bae J.W."/>
        </authorList>
    </citation>
    <scope>NUCLEOTIDE SEQUENCE [LARGE SCALE GENOMIC DNA]</scope>
    <source>
        <strain evidence="1 2">G4M1</strain>
    </source>
</reference>
<dbReference type="EMBL" id="CP071795">
    <property type="protein sequence ID" value="QTD38551.1"/>
    <property type="molecule type" value="Genomic_DNA"/>
</dbReference>
<organism evidence="1 2">
    <name type="scientific">Polaribacter batillariae</name>
    <dbReference type="NCBI Taxonomy" id="2808900"/>
    <lineage>
        <taxon>Bacteria</taxon>
        <taxon>Pseudomonadati</taxon>
        <taxon>Bacteroidota</taxon>
        <taxon>Flavobacteriia</taxon>
        <taxon>Flavobacteriales</taxon>
        <taxon>Flavobacteriaceae</taxon>
    </lineage>
</organism>